<feature type="compositionally biased region" description="Basic and acidic residues" evidence="1">
    <location>
        <begin position="63"/>
        <end position="74"/>
    </location>
</feature>
<gene>
    <name evidence="2" type="ORF">OIU74_016029</name>
</gene>
<evidence type="ECO:0000313" key="3">
    <source>
        <dbReference type="Proteomes" id="UP001151752"/>
    </source>
</evidence>
<organism evidence="2 3">
    <name type="scientific">Salix koriyanagi</name>
    <dbReference type="NCBI Taxonomy" id="2511006"/>
    <lineage>
        <taxon>Eukaryota</taxon>
        <taxon>Viridiplantae</taxon>
        <taxon>Streptophyta</taxon>
        <taxon>Embryophyta</taxon>
        <taxon>Tracheophyta</taxon>
        <taxon>Spermatophyta</taxon>
        <taxon>Magnoliopsida</taxon>
        <taxon>eudicotyledons</taxon>
        <taxon>Gunneridae</taxon>
        <taxon>Pentapetalae</taxon>
        <taxon>rosids</taxon>
        <taxon>fabids</taxon>
        <taxon>Malpighiales</taxon>
        <taxon>Salicaceae</taxon>
        <taxon>Saliceae</taxon>
        <taxon>Salix</taxon>
    </lineage>
</organism>
<dbReference type="AlphaFoldDB" id="A0A9Q0SVD6"/>
<dbReference type="PANTHER" id="PTHR46950:SF2">
    <property type="entry name" value="MAGNESIUM TRANSPORTER CORA-LIKE FAMILY PROTEIN"/>
    <property type="match status" value="1"/>
</dbReference>
<reference evidence="2" key="2">
    <citation type="journal article" date="2023" name="Int. J. Mol. Sci.">
        <title>De Novo Assembly and Annotation of 11 Diverse Shrub Willow (Salix) Genomes Reveals Novel Gene Organization in Sex-Linked Regions.</title>
        <authorList>
            <person name="Hyden B."/>
            <person name="Feng K."/>
            <person name="Yates T.B."/>
            <person name="Jawdy S."/>
            <person name="Cereghino C."/>
            <person name="Smart L.B."/>
            <person name="Muchero W."/>
        </authorList>
    </citation>
    <scope>NUCLEOTIDE SEQUENCE</scope>
    <source>
        <tissue evidence="2">Shoot tip</tissue>
    </source>
</reference>
<name>A0A9Q0SVD6_9ROSI</name>
<dbReference type="PANTHER" id="PTHR46950">
    <property type="entry name" value="MAGNESIUM TRANSPORTER CORA-LIKE FAMILY PROTEIN"/>
    <property type="match status" value="1"/>
</dbReference>
<sequence>MFKTNMAQTVSLADDGFGPTVADLVAPYWERPAGPTWWCHVAAGHTSVQAWLNNAKWLHPAKPEREIKRNGREQQRRRKRSQSRSRTVVIYIRETLIRTNNCSSLKFGHQILIYTVLSFATRRSIWCICLVSRSPSFGILRTALEELFALCFSPAGSSKPLWDVILYMVSDVPLPTPGKDLVLFAIENCLLSVEAPPKDGLPHVEVPDYILIALNSASTLLCYAYKNDAVNFNWNITSSMPTLHYFFSVELIIVSTPYMTGLHSSVGTPCNGWCSGCGP</sequence>
<feature type="region of interest" description="Disordered" evidence="1">
    <location>
        <begin position="63"/>
        <end position="82"/>
    </location>
</feature>
<dbReference type="Proteomes" id="UP001151752">
    <property type="component" value="Chromosome 17"/>
</dbReference>
<dbReference type="EMBL" id="JAPFFM010000018">
    <property type="protein sequence ID" value="KAJ6691444.1"/>
    <property type="molecule type" value="Genomic_DNA"/>
</dbReference>
<evidence type="ECO:0000256" key="1">
    <source>
        <dbReference type="SAM" id="MobiDB-lite"/>
    </source>
</evidence>
<keyword evidence="3" id="KW-1185">Reference proteome</keyword>
<reference evidence="2" key="1">
    <citation type="submission" date="2022-11" db="EMBL/GenBank/DDBJ databases">
        <authorList>
            <person name="Hyden B.L."/>
            <person name="Feng K."/>
            <person name="Yates T."/>
            <person name="Jawdy S."/>
            <person name="Smart L.B."/>
            <person name="Muchero W."/>
        </authorList>
    </citation>
    <scope>NUCLEOTIDE SEQUENCE</scope>
    <source>
        <tissue evidence="2">Shoot tip</tissue>
    </source>
</reference>
<evidence type="ECO:0000313" key="2">
    <source>
        <dbReference type="EMBL" id="KAJ6691444.1"/>
    </source>
</evidence>
<comment type="caution">
    <text evidence="2">The sequence shown here is derived from an EMBL/GenBank/DDBJ whole genome shotgun (WGS) entry which is preliminary data.</text>
</comment>
<protein>
    <submittedName>
        <fullName evidence="2">DENN DOMAIN-CONTAINING PROTEIN 3</fullName>
    </submittedName>
</protein>
<accession>A0A9Q0SVD6</accession>
<proteinExistence type="predicted"/>